<reference evidence="1" key="1">
    <citation type="submission" date="2014-09" db="EMBL/GenBank/DDBJ databases">
        <authorList>
            <person name="Magalhaes I.L.F."/>
            <person name="Oliveira U."/>
            <person name="Santos F.R."/>
            <person name="Vidigal T.H.D.A."/>
            <person name="Brescovit A.D."/>
            <person name="Santos A.J."/>
        </authorList>
    </citation>
    <scope>NUCLEOTIDE SEQUENCE</scope>
    <source>
        <tissue evidence="1">Shoot tissue taken approximately 20 cm above the soil surface</tissue>
    </source>
</reference>
<name>A0A0A9C5L0_ARUDO</name>
<reference evidence="1" key="2">
    <citation type="journal article" date="2015" name="Data Brief">
        <title>Shoot transcriptome of the giant reed, Arundo donax.</title>
        <authorList>
            <person name="Barrero R.A."/>
            <person name="Guerrero F.D."/>
            <person name="Moolhuijzen P."/>
            <person name="Goolsby J.A."/>
            <person name="Tidwell J."/>
            <person name="Bellgard S.E."/>
            <person name="Bellgard M.I."/>
        </authorList>
    </citation>
    <scope>NUCLEOTIDE SEQUENCE</scope>
    <source>
        <tissue evidence="1">Shoot tissue taken approximately 20 cm above the soil surface</tissue>
    </source>
</reference>
<sequence>MMGTALLQCTVALCPLLLVVHMVWPLVCAVVLANKGINVR</sequence>
<dbReference type="EMBL" id="GBRH01226326">
    <property type="protein sequence ID" value="JAD71569.1"/>
    <property type="molecule type" value="Transcribed_RNA"/>
</dbReference>
<accession>A0A0A9C5L0</accession>
<evidence type="ECO:0000313" key="1">
    <source>
        <dbReference type="EMBL" id="JAD71569.1"/>
    </source>
</evidence>
<dbReference type="AlphaFoldDB" id="A0A0A9C5L0"/>
<organism evidence="1">
    <name type="scientific">Arundo donax</name>
    <name type="common">Giant reed</name>
    <name type="synonym">Donax arundinaceus</name>
    <dbReference type="NCBI Taxonomy" id="35708"/>
    <lineage>
        <taxon>Eukaryota</taxon>
        <taxon>Viridiplantae</taxon>
        <taxon>Streptophyta</taxon>
        <taxon>Embryophyta</taxon>
        <taxon>Tracheophyta</taxon>
        <taxon>Spermatophyta</taxon>
        <taxon>Magnoliopsida</taxon>
        <taxon>Liliopsida</taxon>
        <taxon>Poales</taxon>
        <taxon>Poaceae</taxon>
        <taxon>PACMAD clade</taxon>
        <taxon>Arundinoideae</taxon>
        <taxon>Arundineae</taxon>
        <taxon>Arundo</taxon>
    </lineage>
</organism>
<protein>
    <submittedName>
        <fullName evidence="1">Uncharacterized protein</fullName>
    </submittedName>
</protein>
<proteinExistence type="predicted"/>